<evidence type="ECO:0000313" key="2">
    <source>
        <dbReference type="Proteomes" id="UP001600941"/>
    </source>
</evidence>
<evidence type="ECO:0000313" key="1">
    <source>
        <dbReference type="EMBL" id="GAA6502592.1"/>
    </source>
</evidence>
<organism evidence="1 2">
    <name type="scientific">Blautia parvula</name>
    <dbReference type="NCBI Taxonomy" id="2877527"/>
    <lineage>
        <taxon>Bacteria</taxon>
        <taxon>Bacillati</taxon>
        <taxon>Bacillota</taxon>
        <taxon>Clostridia</taxon>
        <taxon>Lachnospirales</taxon>
        <taxon>Lachnospiraceae</taxon>
        <taxon>Blautia</taxon>
    </lineage>
</organism>
<dbReference type="EMBL" id="BAABZQ010000001">
    <property type="protein sequence ID" value="GAA6502592.1"/>
    <property type="molecule type" value="Genomic_DNA"/>
</dbReference>
<reference evidence="1 2" key="1">
    <citation type="submission" date="2024-04" db="EMBL/GenBank/DDBJ databases">
        <title>Defined microbial consortia suppress multidrug-resistant proinflammatory Enterobacteriaceae via ecological control.</title>
        <authorList>
            <person name="Furuichi M."/>
            <person name="Kawaguchi T."/>
            <person name="Pust M."/>
            <person name="Yasuma K."/>
            <person name="Plichta D."/>
            <person name="Hasegawa N."/>
            <person name="Ohya T."/>
            <person name="Bhattarai S."/>
            <person name="Sasajima S."/>
            <person name="Aoto Y."/>
            <person name="Tuganbaev T."/>
            <person name="Yaginuma M."/>
            <person name="Ueda M."/>
            <person name="Okahashi N."/>
            <person name="Amafuji K."/>
            <person name="Kiridooshi Y."/>
            <person name="Sugita K."/>
            <person name="Strazar M."/>
            <person name="Skelly A."/>
            <person name="Suda W."/>
            <person name="Hattori M."/>
            <person name="Nakamoto N."/>
            <person name="Caballero S."/>
            <person name="Norman J."/>
            <person name="Olle B."/>
            <person name="Tanoue T."/>
            <person name="Arita M."/>
            <person name="Bucci V."/>
            <person name="Atarashi K."/>
            <person name="Xavier R."/>
            <person name="Honda K."/>
        </authorList>
    </citation>
    <scope>NUCLEOTIDE SEQUENCE [LARGE SCALE GENOMIC DNA]</scope>
    <source>
        <strain evidence="2">k34-0107-D12</strain>
    </source>
</reference>
<gene>
    <name evidence="1" type="ORF">K340107D12_54080</name>
</gene>
<sequence length="47" mass="5074">MAGPGCFILGSGFEKLFGILCKLKGQSEHKFLGIYLTTKKGKEIVGK</sequence>
<keyword evidence="2" id="KW-1185">Reference proteome</keyword>
<name>A0ABQ0C1E7_9FIRM</name>
<accession>A0ABQ0C1E7</accession>
<comment type="caution">
    <text evidence="1">The sequence shown here is derived from an EMBL/GenBank/DDBJ whole genome shotgun (WGS) entry which is preliminary data.</text>
</comment>
<proteinExistence type="predicted"/>
<protein>
    <submittedName>
        <fullName evidence="1">Uncharacterized protein</fullName>
    </submittedName>
</protein>
<dbReference type="Proteomes" id="UP001600941">
    <property type="component" value="Unassembled WGS sequence"/>
</dbReference>